<dbReference type="Pfam" id="PF00664">
    <property type="entry name" value="ABC_membrane"/>
    <property type="match status" value="1"/>
</dbReference>
<keyword evidence="4 10" id="KW-0067">ATP-binding</keyword>
<comment type="caution">
    <text evidence="10">The sequence shown here is derived from an EMBL/GenBank/DDBJ whole genome shotgun (WGS) entry which is preliminary data.</text>
</comment>
<comment type="subcellular location">
    <subcellularLocation>
        <location evidence="1">Cell membrane</location>
        <topology evidence="1">Multi-pass membrane protein</topology>
    </subcellularLocation>
</comment>
<dbReference type="InterPro" id="IPR036640">
    <property type="entry name" value="ABC1_TM_sf"/>
</dbReference>
<keyword evidence="6 7" id="KW-0472">Membrane</keyword>
<dbReference type="Gene3D" id="1.20.1560.10">
    <property type="entry name" value="ABC transporter type 1, transmembrane domain"/>
    <property type="match status" value="1"/>
</dbReference>
<evidence type="ECO:0000256" key="2">
    <source>
        <dbReference type="ARBA" id="ARBA00022692"/>
    </source>
</evidence>
<evidence type="ECO:0000256" key="6">
    <source>
        <dbReference type="ARBA" id="ARBA00023136"/>
    </source>
</evidence>
<dbReference type="OrthoDB" id="9770415at2"/>
<name>A0A2W1NDR1_PAEXE</name>
<keyword evidence="3" id="KW-0547">Nucleotide-binding</keyword>
<feature type="transmembrane region" description="Helical" evidence="7">
    <location>
        <begin position="158"/>
        <end position="180"/>
    </location>
</feature>
<dbReference type="SMART" id="SM00382">
    <property type="entry name" value="AAA"/>
    <property type="match status" value="1"/>
</dbReference>
<evidence type="ECO:0000313" key="11">
    <source>
        <dbReference type="Proteomes" id="UP000214746"/>
    </source>
</evidence>
<accession>A0A2W1NDR1</accession>
<dbReference type="RefSeq" id="WP_089199247.1">
    <property type="nucleotide sequence ID" value="NZ_NHRJ02000002.1"/>
</dbReference>
<reference evidence="10" key="1">
    <citation type="submission" date="2018-06" db="EMBL/GenBank/DDBJ databases">
        <title>Paenibacillus xerothermodurans sp. nov. an extremely dry heat resistant spore forming bacterium isolated from the soil of Cape Canaveral, Florida.</title>
        <authorList>
            <person name="Seuylemezian A."/>
            <person name="Kaur N."/>
            <person name="Patil P."/>
            <person name="Patil P."/>
            <person name="Mayilraj S."/>
            <person name="Vaishampayan P."/>
        </authorList>
    </citation>
    <scope>NUCLEOTIDE SEQUENCE [LARGE SCALE GENOMIC DNA]</scope>
    <source>
        <strain evidence="10">ATCC 27380</strain>
    </source>
</reference>
<dbReference type="CDD" id="cd03228">
    <property type="entry name" value="ABCC_MRP_Like"/>
    <property type="match status" value="1"/>
</dbReference>
<gene>
    <name evidence="10" type="ORF">CBW46_006860</name>
</gene>
<dbReference type="Pfam" id="PF00005">
    <property type="entry name" value="ABC_tran"/>
    <property type="match status" value="1"/>
</dbReference>
<dbReference type="CDD" id="cd07346">
    <property type="entry name" value="ABC_6TM_exporters"/>
    <property type="match status" value="1"/>
</dbReference>
<keyword evidence="11" id="KW-1185">Reference proteome</keyword>
<evidence type="ECO:0000256" key="7">
    <source>
        <dbReference type="SAM" id="Phobius"/>
    </source>
</evidence>
<dbReference type="GO" id="GO:0140359">
    <property type="term" value="F:ABC-type transporter activity"/>
    <property type="evidence" value="ECO:0007669"/>
    <property type="project" value="InterPro"/>
</dbReference>
<dbReference type="SUPFAM" id="SSF52540">
    <property type="entry name" value="P-loop containing nucleoside triphosphate hydrolases"/>
    <property type="match status" value="1"/>
</dbReference>
<dbReference type="EMBL" id="NHRJ02000002">
    <property type="protein sequence ID" value="PZE22104.1"/>
    <property type="molecule type" value="Genomic_DNA"/>
</dbReference>
<dbReference type="InterPro" id="IPR039421">
    <property type="entry name" value="Type_1_exporter"/>
</dbReference>
<sequence length="606" mass="67084">MSTFAFLMKLTRYRIGLYILNATAWALIYLAPIAPGWITKQFFDSLSGHAAYGFDVWLLIALLLAATLARAMMIIFGFMTDVHSRFRIGSLLRRNMLSHILKEPGAKAIPCSPGEAISNFRDDVEQIEETFSWSVDALGMTMFASVAFYILYDIHAAMTMWVFLPLVVVVTVAQISTTLLQKYRAASRHATSQVTGAISEMFSAVQSIQVAGAEERVIGRFRRLNDNRRQAMLKDKLLTQTLDSVFSNTVHIGTGFILLLAAGSMREGSFTVGDFALFVYYLTFVTQFIQNFGKFLTCFKQSTVSKQRLADLLQGAETEKLTEYHPLHLSAAVEEAPGEISSDKIQRGHGAITAHRSDEQLHMLEAEGLTYHYPQTGRGIDNISLRVPRGSFTVITGRIGSGKTTLVRALLGLLPREAGEIRWNGQRVAQPGEFFVPPRSAYTPQVPRLYSDTLKNNILLGINARREQLAAAVHAAVLEDDIARLEHGLDTIIGPRGVKLSGGQAQRTAAARMFVRNAELLVFDDLSSALDVDTESKLWERLHETRQATCLVISHRKAALAHADHIIVMKDGCIEAEGTLNTLLQTSEELRHLWNREETGGAAANG</sequence>
<dbReference type="PANTHER" id="PTHR24221">
    <property type="entry name" value="ATP-BINDING CASSETTE SUB-FAMILY B"/>
    <property type="match status" value="1"/>
</dbReference>
<dbReference type="InterPro" id="IPR003593">
    <property type="entry name" value="AAA+_ATPase"/>
</dbReference>
<feature type="transmembrane region" description="Helical" evidence="7">
    <location>
        <begin position="57"/>
        <end position="78"/>
    </location>
</feature>
<keyword evidence="5 7" id="KW-1133">Transmembrane helix</keyword>
<organism evidence="10 11">
    <name type="scientific">Paenibacillus xerothermodurans</name>
    <dbReference type="NCBI Taxonomy" id="1977292"/>
    <lineage>
        <taxon>Bacteria</taxon>
        <taxon>Bacillati</taxon>
        <taxon>Bacillota</taxon>
        <taxon>Bacilli</taxon>
        <taxon>Bacillales</taxon>
        <taxon>Paenibacillaceae</taxon>
        <taxon>Paenibacillus</taxon>
    </lineage>
</organism>
<evidence type="ECO:0000259" key="9">
    <source>
        <dbReference type="PROSITE" id="PS50929"/>
    </source>
</evidence>
<dbReference type="GO" id="GO:0016887">
    <property type="term" value="F:ATP hydrolysis activity"/>
    <property type="evidence" value="ECO:0007669"/>
    <property type="project" value="InterPro"/>
</dbReference>
<feature type="domain" description="ABC transmembrane type-1" evidence="9">
    <location>
        <begin position="30"/>
        <end position="301"/>
    </location>
</feature>
<dbReference type="Gene3D" id="3.40.50.300">
    <property type="entry name" value="P-loop containing nucleotide triphosphate hydrolases"/>
    <property type="match status" value="1"/>
</dbReference>
<evidence type="ECO:0000313" key="10">
    <source>
        <dbReference type="EMBL" id="PZE22104.1"/>
    </source>
</evidence>
<proteinExistence type="predicted"/>
<dbReference type="PANTHER" id="PTHR24221:SF423">
    <property type="entry name" value="ABC TRANSPORTER"/>
    <property type="match status" value="1"/>
</dbReference>
<feature type="transmembrane region" description="Helical" evidence="7">
    <location>
        <begin position="131"/>
        <end position="152"/>
    </location>
</feature>
<feature type="transmembrane region" description="Helical" evidence="7">
    <location>
        <begin position="277"/>
        <end position="299"/>
    </location>
</feature>
<protein>
    <submittedName>
        <fullName evidence="10">ABC transporter ATP-binding protein</fullName>
    </submittedName>
</protein>
<evidence type="ECO:0000256" key="4">
    <source>
        <dbReference type="ARBA" id="ARBA00022840"/>
    </source>
</evidence>
<evidence type="ECO:0000256" key="3">
    <source>
        <dbReference type="ARBA" id="ARBA00022741"/>
    </source>
</evidence>
<feature type="transmembrane region" description="Helical" evidence="7">
    <location>
        <begin position="15"/>
        <end position="37"/>
    </location>
</feature>
<dbReference type="Proteomes" id="UP000214746">
    <property type="component" value="Unassembled WGS sequence"/>
</dbReference>
<evidence type="ECO:0000256" key="1">
    <source>
        <dbReference type="ARBA" id="ARBA00004651"/>
    </source>
</evidence>
<dbReference type="PROSITE" id="PS50893">
    <property type="entry name" value="ABC_TRANSPORTER_2"/>
    <property type="match status" value="1"/>
</dbReference>
<dbReference type="InterPro" id="IPR003439">
    <property type="entry name" value="ABC_transporter-like_ATP-bd"/>
</dbReference>
<feature type="domain" description="ABC transporter" evidence="8">
    <location>
        <begin position="364"/>
        <end position="596"/>
    </location>
</feature>
<dbReference type="AlphaFoldDB" id="A0A2W1NDR1"/>
<evidence type="ECO:0000256" key="5">
    <source>
        <dbReference type="ARBA" id="ARBA00022989"/>
    </source>
</evidence>
<evidence type="ECO:0000259" key="8">
    <source>
        <dbReference type="PROSITE" id="PS50893"/>
    </source>
</evidence>
<dbReference type="InterPro" id="IPR027417">
    <property type="entry name" value="P-loop_NTPase"/>
</dbReference>
<dbReference type="InterPro" id="IPR011527">
    <property type="entry name" value="ABC1_TM_dom"/>
</dbReference>
<dbReference type="GO" id="GO:0005524">
    <property type="term" value="F:ATP binding"/>
    <property type="evidence" value="ECO:0007669"/>
    <property type="project" value="UniProtKB-KW"/>
</dbReference>
<dbReference type="PROSITE" id="PS50929">
    <property type="entry name" value="ABC_TM1F"/>
    <property type="match status" value="1"/>
</dbReference>
<keyword evidence="2 7" id="KW-0812">Transmembrane</keyword>
<dbReference type="GO" id="GO:0005886">
    <property type="term" value="C:plasma membrane"/>
    <property type="evidence" value="ECO:0007669"/>
    <property type="project" value="UniProtKB-SubCell"/>
</dbReference>
<dbReference type="SUPFAM" id="SSF90123">
    <property type="entry name" value="ABC transporter transmembrane region"/>
    <property type="match status" value="1"/>
</dbReference>